<reference evidence="1 2" key="1">
    <citation type="submission" date="2022-01" db="EMBL/GenBank/DDBJ databases">
        <authorList>
            <person name="Xiong W."/>
            <person name="Schranz E."/>
        </authorList>
    </citation>
    <scope>NUCLEOTIDE SEQUENCE [LARGE SCALE GENOMIC DNA]</scope>
</reference>
<accession>A0AAU9PGD3</accession>
<protein>
    <submittedName>
        <fullName evidence="1">Uncharacterized protein</fullName>
    </submittedName>
</protein>
<name>A0AAU9PGD3_9ASTR</name>
<dbReference type="InterPro" id="IPR039169">
    <property type="entry name" value="Abitram"/>
</dbReference>
<dbReference type="GO" id="GO:0005634">
    <property type="term" value="C:nucleus"/>
    <property type="evidence" value="ECO:0007669"/>
    <property type="project" value="TreeGrafter"/>
</dbReference>
<dbReference type="EMBL" id="CAKMRJ010005634">
    <property type="protein sequence ID" value="CAH1449437.1"/>
    <property type="molecule type" value="Genomic_DNA"/>
</dbReference>
<evidence type="ECO:0000313" key="2">
    <source>
        <dbReference type="Proteomes" id="UP001157418"/>
    </source>
</evidence>
<gene>
    <name evidence="1" type="ORF">LVIROSA_LOCUS34921</name>
</gene>
<keyword evidence="2" id="KW-1185">Reference proteome</keyword>
<dbReference type="PANTHER" id="PTHR13651">
    <property type="entry name" value="PROTEIN ABITRAM"/>
    <property type="match status" value="1"/>
</dbReference>
<proteinExistence type="predicted"/>
<dbReference type="AlphaFoldDB" id="A0AAU9PGD3"/>
<dbReference type="PANTHER" id="PTHR13651:SF0">
    <property type="entry name" value="PROTEIN ABITRAM"/>
    <property type="match status" value="1"/>
</dbReference>
<sequence>MNKFERVGEARKQETMLCVIGLACGHVTFKDEGGVTYVDFNVGKSNRSEIKVTGKRKRNAQHFESNIALCKLLQVYHYKIFGNEFVIEMA</sequence>
<dbReference type="Proteomes" id="UP001157418">
    <property type="component" value="Unassembled WGS sequence"/>
</dbReference>
<evidence type="ECO:0000313" key="1">
    <source>
        <dbReference type="EMBL" id="CAH1449437.1"/>
    </source>
</evidence>
<comment type="caution">
    <text evidence="1">The sequence shown here is derived from an EMBL/GenBank/DDBJ whole genome shotgun (WGS) entry which is preliminary data.</text>
</comment>
<organism evidence="1 2">
    <name type="scientific">Lactuca virosa</name>
    <dbReference type="NCBI Taxonomy" id="75947"/>
    <lineage>
        <taxon>Eukaryota</taxon>
        <taxon>Viridiplantae</taxon>
        <taxon>Streptophyta</taxon>
        <taxon>Embryophyta</taxon>
        <taxon>Tracheophyta</taxon>
        <taxon>Spermatophyta</taxon>
        <taxon>Magnoliopsida</taxon>
        <taxon>eudicotyledons</taxon>
        <taxon>Gunneridae</taxon>
        <taxon>Pentapetalae</taxon>
        <taxon>asterids</taxon>
        <taxon>campanulids</taxon>
        <taxon>Asterales</taxon>
        <taxon>Asteraceae</taxon>
        <taxon>Cichorioideae</taxon>
        <taxon>Cichorieae</taxon>
        <taxon>Lactucinae</taxon>
        <taxon>Lactuca</taxon>
    </lineage>
</organism>